<dbReference type="eggNOG" id="COG1475">
    <property type="taxonomic scope" value="Bacteria"/>
</dbReference>
<dbReference type="AlphaFoldDB" id="A0A081D134"/>
<proteinExistence type="predicted"/>
<dbReference type="OrthoDB" id="8052205at2"/>
<organism evidence="1 2">
    <name type="scientific">Agrobacterium rubi TR3 = NBRC 13261</name>
    <dbReference type="NCBI Taxonomy" id="1368415"/>
    <lineage>
        <taxon>Bacteria</taxon>
        <taxon>Pseudomonadati</taxon>
        <taxon>Pseudomonadota</taxon>
        <taxon>Alphaproteobacteria</taxon>
        <taxon>Hyphomicrobiales</taxon>
        <taxon>Rhizobiaceae</taxon>
        <taxon>Rhizobium/Agrobacterium group</taxon>
        <taxon>Agrobacterium</taxon>
    </lineage>
</organism>
<comment type="caution">
    <text evidence="1">The sequence shown here is derived from an EMBL/GenBank/DDBJ whole genome shotgun (WGS) entry which is preliminary data.</text>
</comment>
<protein>
    <submittedName>
        <fullName evidence="1">Uncharacterized protein</fullName>
    </submittedName>
</protein>
<dbReference type="RefSeq" id="WP_052816160.1">
    <property type="nucleotide sequence ID" value="NZ_BBJU01000027.1"/>
</dbReference>
<evidence type="ECO:0000313" key="2">
    <source>
        <dbReference type="Proteomes" id="UP000028701"/>
    </source>
</evidence>
<accession>A0A081D134</accession>
<dbReference type="EMBL" id="BBJU01000027">
    <property type="protein sequence ID" value="GAK72630.1"/>
    <property type="molecule type" value="Genomic_DNA"/>
</dbReference>
<name>A0A081D134_9HYPH</name>
<dbReference type="Pfam" id="PF13665">
    <property type="entry name" value="Tox-PAAR-like"/>
    <property type="match status" value="1"/>
</dbReference>
<reference evidence="1 2" key="1">
    <citation type="submission" date="2014-08" db="EMBL/GenBank/DDBJ databases">
        <title>Whole genome shotgun sequence of Rhizobium rubi NBRC 13261.</title>
        <authorList>
            <person name="Katano-Makiyama Y."/>
            <person name="Hosoyama A."/>
            <person name="Hashimoto M."/>
            <person name="Hosoyama Y."/>
            <person name="Noguchi M."/>
            <person name="Tsuchikane K."/>
            <person name="Uohara A."/>
            <person name="Ohji S."/>
            <person name="Ichikawa N."/>
            <person name="Kimura A."/>
            <person name="Yamazoe A."/>
            <person name="Fujita N."/>
        </authorList>
    </citation>
    <scope>NUCLEOTIDE SEQUENCE [LARGE SCALE GENOMIC DNA]</scope>
    <source>
        <strain evidence="1 2">NBRC 13261</strain>
    </source>
</reference>
<sequence length="335" mass="35832">MRETVSINGLTLCHKHSDGWVRSTLPDVCKSPEKPIPYANTAYARDLAKGTFSVFSHGGAMCGVKGSEFYRSFGDEPGVGGGVTSGVNQHRATFLSWSSNVFMEGRNVTRLTDRMLLNKGNTISAGGYFTGPVRDEKNRELLDEICKAACACQAAGTMSGRCVAEKMTEWSKKNNRNIEPEVAFDLNDGQWTIRRRPDGSIMHGGGKRPIDFIDLDNMTGTEYKGPGDRMRGKQSDYIDEITEQHDMTREDVNFKNDCDCSGGGSAPAPVTAPVAKPVKESAELLNDPVQWAKENPWKATGLAVGGVATGGLLIYGGAAAAAILGGLTLTAATAG</sequence>
<gene>
    <name evidence="1" type="ORF">RRU01S_27_00180</name>
</gene>
<evidence type="ECO:0000313" key="1">
    <source>
        <dbReference type="EMBL" id="GAK72630.1"/>
    </source>
</evidence>
<dbReference type="Proteomes" id="UP000028701">
    <property type="component" value="Unassembled WGS sequence"/>
</dbReference>